<dbReference type="InParanoid" id="U2EEA5"/>
<organism evidence="2 3">
    <name type="scientific">Haloplasma contractile SSD-17B</name>
    <dbReference type="NCBI Taxonomy" id="1033810"/>
    <lineage>
        <taxon>Bacteria</taxon>
        <taxon>Bacillati</taxon>
        <taxon>Mycoplasmatota</taxon>
        <taxon>Mollicutes</taxon>
        <taxon>Haloplasmatales</taxon>
        <taxon>Haloplasmataceae</taxon>
        <taxon>Haloplasma</taxon>
    </lineage>
</organism>
<gene>
    <name evidence="2" type="ORF">HLPCO_000947</name>
</gene>
<dbReference type="EMBL" id="AFNU02000002">
    <property type="protein sequence ID" value="ERJ13318.1"/>
    <property type="molecule type" value="Genomic_DNA"/>
</dbReference>
<evidence type="ECO:0000256" key="1">
    <source>
        <dbReference type="SAM" id="Phobius"/>
    </source>
</evidence>
<keyword evidence="1" id="KW-1133">Transmembrane helix</keyword>
<dbReference type="RefSeq" id="WP_008826690.1">
    <property type="nucleotide sequence ID" value="NZ_AFNU02000002.1"/>
</dbReference>
<comment type="caution">
    <text evidence="2">The sequence shown here is derived from an EMBL/GenBank/DDBJ whole genome shotgun (WGS) entry which is preliminary data.</text>
</comment>
<keyword evidence="1" id="KW-0472">Membrane</keyword>
<proteinExistence type="predicted"/>
<keyword evidence="3" id="KW-1185">Reference proteome</keyword>
<evidence type="ECO:0000313" key="2">
    <source>
        <dbReference type="EMBL" id="ERJ13318.1"/>
    </source>
</evidence>
<sequence>MDIKESGIVTFVTLLLVVTFIKNGFIAALNLGKRLLNGTLEMSRILISSMNEQTTDLIDKSMLTVMFGGFITFGIVGIILGYLLVRGLLGSIARKVRYAVIGTVVALVLNV</sequence>
<evidence type="ECO:0000313" key="3">
    <source>
        <dbReference type="Proteomes" id="UP000005707"/>
    </source>
</evidence>
<reference evidence="2 3" key="1">
    <citation type="journal article" date="2011" name="J. Bacteriol.">
        <title>Genome sequence of Haloplasma contractile, an unusual contractile bacterium from a deep-sea anoxic brine lake.</title>
        <authorList>
            <person name="Antunes A."/>
            <person name="Alam I."/>
            <person name="El Dorry H."/>
            <person name="Siam R."/>
            <person name="Robertson A."/>
            <person name="Bajic V.B."/>
            <person name="Stingl U."/>
        </authorList>
    </citation>
    <scope>NUCLEOTIDE SEQUENCE [LARGE SCALE GENOMIC DNA]</scope>
    <source>
        <strain evidence="2 3">SSD-17B</strain>
    </source>
</reference>
<protein>
    <submittedName>
        <fullName evidence="2">Uncharacterized protein</fullName>
    </submittedName>
</protein>
<accession>U2EEA5</accession>
<dbReference type="AlphaFoldDB" id="U2EEA5"/>
<reference evidence="2 3" key="2">
    <citation type="journal article" date="2013" name="PLoS ONE">
        <title>INDIGO - INtegrated Data Warehouse of MIcrobial GenOmes with Examples from the Red Sea Extremophiles.</title>
        <authorList>
            <person name="Alam I."/>
            <person name="Antunes A."/>
            <person name="Kamau A.A."/>
            <person name="Ba Alawi W."/>
            <person name="Kalkatawi M."/>
            <person name="Stingl U."/>
            <person name="Bajic V.B."/>
        </authorList>
    </citation>
    <scope>NUCLEOTIDE SEQUENCE [LARGE SCALE GENOMIC DNA]</scope>
    <source>
        <strain evidence="2 3">SSD-17B</strain>
    </source>
</reference>
<name>U2EEA5_9MOLU</name>
<feature type="transmembrane region" description="Helical" evidence="1">
    <location>
        <begin position="62"/>
        <end position="85"/>
    </location>
</feature>
<dbReference type="STRING" id="1033810.HLPCO_000947"/>
<dbReference type="Proteomes" id="UP000005707">
    <property type="component" value="Unassembled WGS sequence"/>
</dbReference>
<feature type="transmembrane region" description="Helical" evidence="1">
    <location>
        <begin position="7"/>
        <end position="29"/>
    </location>
</feature>
<keyword evidence="1" id="KW-0812">Transmembrane</keyword>